<dbReference type="AlphaFoldDB" id="A0AAV1WKG5"/>
<evidence type="ECO:0000313" key="2">
    <source>
        <dbReference type="Proteomes" id="UP001497480"/>
    </source>
</evidence>
<comment type="caution">
    <text evidence="1">The sequence shown here is derived from an EMBL/GenBank/DDBJ whole genome shotgun (WGS) entry which is preliminary data.</text>
</comment>
<reference evidence="1 2" key="1">
    <citation type="submission" date="2024-03" db="EMBL/GenBank/DDBJ databases">
        <authorList>
            <person name="Martinez-Hernandez J."/>
        </authorList>
    </citation>
    <scope>NUCLEOTIDE SEQUENCE [LARGE SCALE GENOMIC DNA]</scope>
</reference>
<organism evidence="1 2">
    <name type="scientific">Lupinus luteus</name>
    <name type="common">European yellow lupine</name>
    <dbReference type="NCBI Taxonomy" id="3873"/>
    <lineage>
        <taxon>Eukaryota</taxon>
        <taxon>Viridiplantae</taxon>
        <taxon>Streptophyta</taxon>
        <taxon>Embryophyta</taxon>
        <taxon>Tracheophyta</taxon>
        <taxon>Spermatophyta</taxon>
        <taxon>Magnoliopsida</taxon>
        <taxon>eudicotyledons</taxon>
        <taxon>Gunneridae</taxon>
        <taxon>Pentapetalae</taxon>
        <taxon>rosids</taxon>
        <taxon>fabids</taxon>
        <taxon>Fabales</taxon>
        <taxon>Fabaceae</taxon>
        <taxon>Papilionoideae</taxon>
        <taxon>50 kb inversion clade</taxon>
        <taxon>genistoids sensu lato</taxon>
        <taxon>core genistoids</taxon>
        <taxon>Genisteae</taxon>
        <taxon>Lupinus</taxon>
    </lineage>
</organism>
<sequence length="66" mass="7942">MVQQKETIFDDVVLHLYELHWVALSATWWEKEGKDPSTFQSCRLNLIKEYELIRSVIFNYAQNPRI</sequence>
<proteinExistence type="predicted"/>
<gene>
    <name evidence="1" type="ORF">LLUT_LOCUS10371</name>
</gene>
<evidence type="ECO:0000313" key="1">
    <source>
        <dbReference type="EMBL" id="CAL0309311.1"/>
    </source>
</evidence>
<accession>A0AAV1WKG5</accession>
<dbReference type="Proteomes" id="UP001497480">
    <property type="component" value="Unassembled WGS sequence"/>
</dbReference>
<keyword evidence="2" id="KW-1185">Reference proteome</keyword>
<protein>
    <submittedName>
        <fullName evidence="1">Uncharacterized protein</fullName>
    </submittedName>
</protein>
<dbReference type="EMBL" id="CAXHTB010000007">
    <property type="protein sequence ID" value="CAL0309311.1"/>
    <property type="molecule type" value="Genomic_DNA"/>
</dbReference>
<name>A0AAV1WKG5_LUPLU</name>